<dbReference type="Gene3D" id="1.25.10.10">
    <property type="entry name" value="Leucine-rich Repeat Variant"/>
    <property type="match status" value="2"/>
</dbReference>
<keyword evidence="6" id="KW-0539">Nucleus</keyword>
<dbReference type="GO" id="GO:0005634">
    <property type="term" value="C:nucleus"/>
    <property type="evidence" value="ECO:0007669"/>
    <property type="project" value="UniProtKB-SubCell"/>
</dbReference>
<dbReference type="InterPro" id="IPR016024">
    <property type="entry name" value="ARM-type_fold"/>
</dbReference>
<dbReference type="InterPro" id="IPR039776">
    <property type="entry name" value="Pds5"/>
</dbReference>
<dbReference type="GO" id="GO:0006281">
    <property type="term" value="P:DNA repair"/>
    <property type="evidence" value="ECO:0007669"/>
    <property type="project" value="UniProtKB-KW"/>
</dbReference>
<dbReference type="SUPFAM" id="SSF48371">
    <property type="entry name" value="ARM repeat"/>
    <property type="match status" value="1"/>
</dbReference>
<dbReference type="CDD" id="cd20404">
    <property type="entry name" value="Tudor_Agenet_AtEML-like"/>
    <property type="match status" value="1"/>
</dbReference>
<keyword evidence="3" id="KW-0227">DNA damage</keyword>
<evidence type="ECO:0000313" key="9">
    <source>
        <dbReference type="Proteomes" id="UP001515500"/>
    </source>
</evidence>
<dbReference type="InterPro" id="IPR011989">
    <property type="entry name" value="ARM-like"/>
</dbReference>
<reference evidence="10" key="1">
    <citation type="submission" date="2025-08" db="UniProtKB">
        <authorList>
            <consortium name="RefSeq"/>
        </authorList>
    </citation>
    <scope>IDENTIFICATION</scope>
</reference>
<keyword evidence="4" id="KW-0498">Mitosis</keyword>
<evidence type="ECO:0000256" key="3">
    <source>
        <dbReference type="ARBA" id="ARBA00022763"/>
    </source>
</evidence>
<dbReference type="PANTHER" id="PTHR12663:SF50">
    <property type="entry name" value="SISTER CHROMATID COHESION PROTEIN PDS5 HOMOLOG B"/>
    <property type="match status" value="1"/>
</dbReference>
<evidence type="ECO:0000313" key="10">
    <source>
        <dbReference type="RefSeq" id="XP_039137719.1"/>
    </source>
</evidence>
<evidence type="ECO:0000256" key="8">
    <source>
        <dbReference type="SAM" id="MobiDB-lite"/>
    </source>
</evidence>
<name>A0AB40CCT9_DIOCR</name>
<dbReference type="RefSeq" id="XP_039137719.1">
    <property type="nucleotide sequence ID" value="XM_039281785.1"/>
</dbReference>
<dbReference type="GO" id="GO:0035825">
    <property type="term" value="P:homologous recombination"/>
    <property type="evidence" value="ECO:0007669"/>
    <property type="project" value="UniProtKB-ARBA"/>
</dbReference>
<gene>
    <name evidence="10" type="primary">LOC120275264</name>
</gene>
<sequence>MASPKEQTILEVAKCLSQRHLNKDSLVKLLKQAESALSGFGQALSPREVVRQLRESLVKNDLLRHKDKDVKLLIAACVSEIIRLLAPEPPFSDKLFEGIFRLFISIFSDLADTASPYFTRRARVLKVVADVKCCLLMLDIGCMDLVLEMFRVFFSAVREDHQPSLFQSMVSIMSDLLEENSPQSLLDVILRNLLKDSKGAPSRLAISVIQNCAGKLEPSIRTFLTSCILKSDAPQSELKQFYHDIILEIYRCAPQTLFLVIPNLTQELITDQVDVRLEAVRLVSKLLALSKLRLNEECHLVFLEFLKRFSDKSAEVRSVAIECAKACYIANPTGNEAQEIISAVIGRLLDFDEKVRLQAVMTICDLAISNLSCFPSEVVLQAIERLRDKKVSVRKATMQKLLELYRAYCDKCSKGVVMLHDSYEQIPSRILVLCFDKDCKEFRPQNMEVVLSEDLFPDCLSVMERTKHWVAFFSFFTPHHIKALNSILFQKQRLQEEMLLYLSLREKEKDSSSDEVHKRILASFSKMSNYFPDSFIAKECFQKLHQMKDNNIFKALFRLVDNPTTYATAISMRDSFLRMIGAKHPNYEYFRLLSTKCSQSIFSADHVVNILEDVQSWKSGQNKYVRSALDLLLAISAIYPSLFRGSEKCLLNLFLEETVIPTEKLLQILAKVGRHVSINMSDIYPFLERICLEGTRLESKFAVSVIASLADSSDKQTFSNLCTKLVCSLLDGSNIPTILQSLGCISKCSSSTFELYEDQIRDFILQKLFYSMEVGSPEQTSYAGDSVCSLSCKLKVYGIKALVKSFLPNHVAQARHQLKAFLDFISNIIQKKGSIDGIAMSEIDKAHLRLAAAKSILRLAARWDLHVSPSIFCSTIMLTKDPSDTVRKAFLSKIHKLLKEHAIPSRYACAFAIASSDCLEDVRTDSMKHLAQFIKDYNKEAQIHHNTCLQETDGGPMTNCPEYIIVFLIHILAHDPGFPPENCDNEDVYAEFCGPLIVALRLLINLDVIHSSKRNGNGSLSYILGILRAIKKAEDAVNPQFTSKLHTLSSISLFMINALGSHHKFSLETPRLILLPSTLYKVCRSPSSTKGFCCNESFIDENFVRRMLSTVDAQAAIPVTRNCGTAQEHAIILDHSKSSSNQPEMQNITSLAKSNGRKDNCINRQRIHKAAKQKNMSRAKHGQIYSTISTTEEQLPESFAIHDSTTVAPDQGKGQLSSSCDSASTKPSLLDSQNLSQDAEIRDWMPQPATCSRLADQTKKISKNHVDCYPISMVHQDKGGSLVGHRIRLWSPLDKCFSSGTVSSYDSQNNSHKINYDNGNVELLHLENEKWKVVSDDEPPQDKEVSNINRLDWADEENILPTSDSEAVGELQSKYSTMWLISSSGSLDVLDAFQEDSPRPLNILERKIGRGRKEMTSCDGDAKRRSKRIMETTSRKNSESTIVDLDDANNAARRRRLRKA</sequence>
<dbReference type="GO" id="GO:0051301">
    <property type="term" value="P:cell division"/>
    <property type="evidence" value="ECO:0007669"/>
    <property type="project" value="UniProtKB-KW"/>
</dbReference>
<organism evidence="9 10">
    <name type="scientific">Dioscorea cayennensis subsp. rotundata</name>
    <name type="common">White Guinea yam</name>
    <name type="synonym">Dioscorea rotundata</name>
    <dbReference type="NCBI Taxonomy" id="55577"/>
    <lineage>
        <taxon>Eukaryota</taxon>
        <taxon>Viridiplantae</taxon>
        <taxon>Streptophyta</taxon>
        <taxon>Embryophyta</taxon>
        <taxon>Tracheophyta</taxon>
        <taxon>Spermatophyta</taxon>
        <taxon>Magnoliopsida</taxon>
        <taxon>Liliopsida</taxon>
        <taxon>Dioscoreales</taxon>
        <taxon>Dioscoreaceae</taxon>
        <taxon>Dioscorea</taxon>
    </lineage>
</organism>
<evidence type="ECO:0000256" key="2">
    <source>
        <dbReference type="ARBA" id="ARBA00022618"/>
    </source>
</evidence>
<dbReference type="CDD" id="cd19953">
    <property type="entry name" value="PDS5"/>
    <property type="match status" value="1"/>
</dbReference>
<protein>
    <submittedName>
        <fullName evidence="10">Sister chromatid cohesion protein PDS5 homolog A isoform X1</fullName>
    </submittedName>
</protein>
<keyword evidence="7" id="KW-0131">Cell cycle</keyword>
<keyword evidence="2" id="KW-0132">Cell division</keyword>
<feature type="region of interest" description="Disordered" evidence="8">
    <location>
        <begin position="1205"/>
        <end position="1233"/>
    </location>
</feature>
<evidence type="ECO:0000256" key="1">
    <source>
        <dbReference type="ARBA" id="ARBA00004123"/>
    </source>
</evidence>
<dbReference type="Proteomes" id="UP001515500">
    <property type="component" value="Chromosome 14"/>
</dbReference>
<accession>A0AB40CCT9</accession>
<comment type="subcellular location">
    <subcellularLocation>
        <location evidence="1">Nucleus</location>
    </subcellularLocation>
</comment>
<evidence type="ECO:0000256" key="4">
    <source>
        <dbReference type="ARBA" id="ARBA00022776"/>
    </source>
</evidence>
<keyword evidence="5" id="KW-0234">DNA repair</keyword>
<feature type="region of interest" description="Disordered" evidence="8">
    <location>
        <begin position="1412"/>
        <end position="1447"/>
    </location>
</feature>
<keyword evidence="9" id="KW-1185">Reference proteome</keyword>
<dbReference type="GeneID" id="120275264"/>
<evidence type="ECO:0000256" key="6">
    <source>
        <dbReference type="ARBA" id="ARBA00023242"/>
    </source>
</evidence>
<dbReference type="GO" id="GO:0007064">
    <property type="term" value="P:mitotic sister chromatid cohesion"/>
    <property type="evidence" value="ECO:0007669"/>
    <property type="project" value="InterPro"/>
</dbReference>
<evidence type="ECO:0000256" key="5">
    <source>
        <dbReference type="ARBA" id="ARBA00023204"/>
    </source>
</evidence>
<dbReference type="PANTHER" id="PTHR12663">
    <property type="entry name" value="ANDROGEN INDUCED INHIBITOR OF PROLIFERATION AS3 / PDS5-RELATED"/>
    <property type="match status" value="1"/>
</dbReference>
<evidence type="ECO:0000256" key="7">
    <source>
        <dbReference type="ARBA" id="ARBA00023306"/>
    </source>
</evidence>
<proteinExistence type="predicted"/>
<dbReference type="GO" id="GO:0000785">
    <property type="term" value="C:chromatin"/>
    <property type="evidence" value="ECO:0007669"/>
    <property type="project" value="TreeGrafter"/>
</dbReference>
<feature type="compositionally biased region" description="Basic and acidic residues" evidence="8">
    <location>
        <begin position="1412"/>
        <end position="1438"/>
    </location>
</feature>
<dbReference type="Pfam" id="PF20168">
    <property type="entry name" value="PDS5"/>
    <property type="match status" value="1"/>
</dbReference>